<evidence type="ECO:0000313" key="1">
    <source>
        <dbReference type="EMBL" id="MBE9668012.1"/>
    </source>
</evidence>
<sequence length="73" mass="7993">MIPYGNAAGNSGVVAYQIGKDYIAVKFVDRDEPYIYSHASAGAQHVKEMKKLAKAGQGLSTYISQHVKDGYER</sequence>
<evidence type="ECO:0000313" key="2">
    <source>
        <dbReference type="Proteomes" id="UP000632774"/>
    </source>
</evidence>
<dbReference type="RefSeq" id="WP_194107444.1">
    <property type="nucleotide sequence ID" value="NZ_JADFFM010000002.1"/>
</dbReference>
<comment type="caution">
    <text evidence="1">The sequence shown here is derived from an EMBL/GenBank/DDBJ whole genome shotgun (WGS) entry which is preliminary data.</text>
</comment>
<name>A0ABR9XKU9_9SPHI</name>
<evidence type="ECO:0008006" key="3">
    <source>
        <dbReference type="Google" id="ProtNLM"/>
    </source>
</evidence>
<proteinExistence type="predicted"/>
<keyword evidence="2" id="KW-1185">Reference proteome</keyword>
<dbReference type="Proteomes" id="UP000632774">
    <property type="component" value="Unassembled WGS sequence"/>
</dbReference>
<dbReference type="EMBL" id="JADFFM010000002">
    <property type="protein sequence ID" value="MBE9668012.1"/>
    <property type="molecule type" value="Genomic_DNA"/>
</dbReference>
<organism evidence="1 2">
    <name type="scientific">Mucilaginibacter boryungensis</name>
    <dbReference type="NCBI Taxonomy" id="768480"/>
    <lineage>
        <taxon>Bacteria</taxon>
        <taxon>Pseudomonadati</taxon>
        <taxon>Bacteroidota</taxon>
        <taxon>Sphingobacteriia</taxon>
        <taxon>Sphingobacteriales</taxon>
        <taxon>Sphingobacteriaceae</taxon>
        <taxon>Mucilaginibacter</taxon>
    </lineage>
</organism>
<accession>A0ABR9XKU9</accession>
<gene>
    <name evidence="1" type="ORF">IRJ18_16705</name>
</gene>
<reference evidence="1 2" key="1">
    <citation type="submission" date="2020-10" db="EMBL/GenBank/DDBJ databases">
        <title>Mucilaginibacter mali sp. nov., isolated from rhizosphere soil of apple orchard.</title>
        <authorList>
            <person name="Lee J.-S."/>
            <person name="Kim H.S."/>
            <person name="Kim J.-S."/>
        </authorList>
    </citation>
    <scope>NUCLEOTIDE SEQUENCE [LARGE SCALE GENOMIC DNA]</scope>
    <source>
        <strain evidence="1 2">KCTC 23157</strain>
    </source>
</reference>
<protein>
    <recommendedName>
        <fullName evidence="3">KTSC domain-containing protein</fullName>
    </recommendedName>
</protein>